<proteinExistence type="predicted"/>
<protein>
    <recommendedName>
        <fullName evidence="4">UDP pyrophosphate phosphatase</fullName>
    </recommendedName>
</protein>
<gene>
    <name evidence="2" type="ORF">SAMN05216369_3052</name>
</gene>
<dbReference type="RefSeq" id="WP_072799063.1">
    <property type="nucleotide sequence ID" value="NZ_FRAQ01000003.1"/>
</dbReference>
<feature type="compositionally biased region" description="Basic and acidic residues" evidence="1">
    <location>
        <begin position="37"/>
        <end position="48"/>
    </location>
</feature>
<organism evidence="2 3">
    <name type="scientific">Marinobacter antarcticus</name>
    <dbReference type="NCBI Taxonomy" id="564117"/>
    <lineage>
        <taxon>Bacteria</taxon>
        <taxon>Pseudomonadati</taxon>
        <taxon>Pseudomonadota</taxon>
        <taxon>Gammaproteobacteria</taxon>
        <taxon>Pseudomonadales</taxon>
        <taxon>Marinobacteraceae</taxon>
        <taxon>Marinobacter</taxon>
    </lineage>
</organism>
<reference evidence="3" key="1">
    <citation type="submission" date="2016-11" db="EMBL/GenBank/DDBJ databases">
        <authorList>
            <person name="Varghese N."/>
            <person name="Submissions S."/>
        </authorList>
    </citation>
    <scope>NUCLEOTIDE SEQUENCE [LARGE SCALE GENOMIC DNA]</scope>
    <source>
        <strain evidence="3">CGMCC 1.10835</strain>
    </source>
</reference>
<accession>A0A1M6V2C3</accession>
<dbReference type="OrthoDB" id="6369920at2"/>
<keyword evidence="3" id="KW-1185">Reference proteome</keyword>
<evidence type="ECO:0000256" key="1">
    <source>
        <dbReference type="SAM" id="MobiDB-lite"/>
    </source>
</evidence>
<feature type="compositionally biased region" description="Basic and acidic residues" evidence="1">
    <location>
        <begin position="58"/>
        <end position="75"/>
    </location>
</feature>
<dbReference type="EMBL" id="FRAQ01000003">
    <property type="protein sequence ID" value="SHK75603.1"/>
    <property type="molecule type" value="Genomic_DNA"/>
</dbReference>
<dbReference type="AlphaFoldDB" id="A0A1M6V2C3"/>
<feature type="region of interest" description="Disordered" evidence="1">
    <location>
        <begin position="1"/>
        <end position="75"/>
    </location>
</feature>
<evidence type="ECO:0000313" key="2">
    <source>
        <dbReference type="EMBL" id="SHK75603.1"/>
    </source>
</evidence>
<dbReference type="STRING" id="564117.SAMN05216369_3052"/>
<evidence type="ECO:0000313" key="3">
    <source>
        <dbReference type="Proteomes" id="UP000184497"/>
    </source>
</evidence>
<name>A0A1M6V2C3_9GAMM</name>
<sequence length="119" mass="12437">MIGGINPGSTLSYQSGSNSPLRERSDAARSPASAPEKTAETARRDLADSPRSPASERSVSDSPERRVEARRASEDARLERFRADEVPLPAARALSTFASVAAAGQESGGTVLAGIDILV</sequence>
<evidence type="ECO:0008006" key="4">
    <source>
        <dbReference type="Google" id="ProtNLM"/>
    </source>
</evidence>
<dbReference type="Proteomes" id="UP000184497">
    <property type="component" value="Unassembled WGS sequence"/>
</dbReference>
<feature type="compositionally biased region" description="Polar residues" evidence="1">
    <location>
        <begin position="7"/>
        <end position="20"/>
    </location>
</feature>